<name>A0A9X3EAU0_9GAMM</name>
<organism evidence="1 2">
    <name type="scientific">Parathalassolituus penaei</name>
    <dbReference type="NCBI Taxonomy" id="2997323"/>
    <lineage>
        <taxon>Bacteria</taxon>
        <taxon>Pseudomonadati</taxon>
        <taxon>Pseudomonadota</taxon>
        <taxon>Gammaproteobacteria</taxon>
        <taxon>Oceanospirillales</taxon>
        <taxon>Oceanospirillaceae</taxon>
        <taxon>Parathalassolituus</taxon>
    </lineage>
</organism>
<proteinExistence type="predicted"/>
<comment type="caution">
    <text evidence="1">The sequence shown here is derived from an EMBL/GenBank/DDBJ whole genome shotgun (WGS) entry which is preliminary data.</text>
</comment>
<dbReference type="EMBL" id="JAPNOA010000012">
    <property type="protein sequence ID" value="MCY0964113.1"/>
    <property type="molecule type" value="Genomic_DNA"/>
</dbReference>
<accession>A0A9X3EAU0</accession>
<evidence type="ECO:0000313" key="2">
    <source>
        <dbReference type="Proteomes" id="UP001150830"/>
    </source>
</evidence>
<sequence length="242" mass="27043">MNYEAIEALMGVTAPWIIHEIHINKTYNRAEICIGMAKSGWFGTRRAIQNFDGHHKVWRHLSMGTMRCNVRVDYPAGGVLPDAPWSGDSRSPFSHALGNQIISLLSEGLSLGTISRLLELDADQLWQFKHGIDTGKLGSAAKIMANARKPAETAIAEEQAVENISSLPPISDTVWQDLLTGDKVLDMRNLGLRLLLTRLRQQYSMAQDDDVRKLKVQQLRQYFEKNAGAAVYEIEQLMGAVQ</sequence>
<reference evidence="1" key="1">
    <citation type="submission" date="2022-11" db="EMBL/GenBank/DDBJ databases">
        <title>Parathalassolutuus dongxingensis gen. nov., sp. nov., a novel member of family Oceanospirillaceae isolated from a coastal shrimp pond in Guangxi, China.</title>
        <authorList>
            <person name="Chen H."/>
        </authorList>
    </citation>
    <scope>NUCLEOTIDE SEQUENCE</scope>
    <source>
        <strain evidence="1">G-43</strain>
    </source>
</reference>
<dbReference type="RefSeq" id="WP_283172332.1">
    <property type="nucleotide sequence ID" value="NZ_JAPNOA010000012.1"/>
</dbReference>
<dbReference type="AlphaFoldDB" id="A0A9X3EAU0"/>
<dbReference type="Proteomes" id="UP001150830">
    <property type="component" value="Unassembled WGS sequence"/>
</dbReference>
<keyword evidence="2" id="KW-1185">Reference proteome</keyword>
<gene>
    <name evidence="1" type="ORF">OUO13_02855</name>
</gene>
<evidence type="ECO:0000313" key="1">
    <source>
        <dbReference type="EMBL" id="MCY0964113.1"/>
    </source>
</evidence>
<protein>
    <submittedName>
        <fullName evidence="1">Uncharacterized protein</fullName>
    </submittedName>
</protein>